<proteinExistence type="predicted"/>
<accession>A0A645HTW1</accession>
<gene>
    <name evidence="1" type="ORF">SDC9_189562</name>
</gene>
<protein>
    <recommendedName>
        <fullName evidence="2">Outer membrane efflux protein</fullName>
    </recommendedName>
</protein>
<sequence length="96" mass="11070">MEVWFEERKIQIVEQYTKSEEMLINLKGAIENYSLLKMTYETAEKDYIMGALTMSELSIISTQKSIAVQQASKIRGELKTAILKLEILSCTKLFDK</sequence>
<evidence type="ECO:0000313" key="1">
    <source>
        <dbReference type="EMBL" id="MPN42006.1"/>
    </source>
</evidence>
<organism evidence="1">
    <name type="scientific">bioreactor metagenome</name>
    <dbReference type="NCBI Taxonomy" id="1076179"/>
    <lineage>
        <taxon>unclassified sequences</taxon>
        <taxon>metagenomes</taxon>
        <taxon>ecological metagenomes</taxon>
    </lineage>
</organism>
<comment type="caution">
    <text evidence="1">The sequence shown here is derived from an EMBL/GenBank/DDBJ whole genome shotgun (WGS) entry which is preliminary data.</text>
</comment>
<evidence type="ECO:0008006" key="2">
    <source>
        <dbReference type="Google" id="ProtNLM"/>
    </source>
</evidence>
<name>A0A645HTW1_9ZZZZ</name>
<dbReference type="AlphaFoldDB" id="A0A645HTW1"/>
<dbReference type="EMBL" id="VSSQ01099422">
    <property type="protein sequence ID" value="MPN42006.1"/>
    <property type="molecule type" value="Genomic_DNA"/>
</dbReference>
<reference evidence="1" key="1">
    <citation type="submission" date="2019-08" db="EMBL/GenBank/DDBJ databases">
        <authorList>
            <person name="Kucharzyk K."/>
            <person name="Murdoch R.W."/>
            <person name="Higgins S."/>
            <person name="Loffler F."/>
        </authorList>
    </citation>
    <scope>NUCLEOTIDE SEQUENCE</scope>
</reference>